<organism evidence="3">
    <name type="scientific">Ammonifex degensii</name>
    <dbReference type="NCBI Taxonomy" id="42838"/>
    <lineage>
        <taxon>Bacteria</taxon>
        <taxon>Bacillati</taxon>
        <taxon>Bacillota</taxon>
        <taxon>Clostridia</taxon>
        <taxon>Thermoanaerobacterales</taxon>
        <taxon>Thermoanaerobacteraceae</taxon>
        <taxon>Ammonifex</taxon>
    </lineage>
</organism>
<dbReference type="InterPro" id="IPR029303">
    <property type="entry name" value="CapF_C"/>
</dbReference>
<dbReference type="InterPro" id="IPR000888">
    <property type="entry name" value="RmlC-like"/>
</dbReference>
<feature type="domain" description="Capsular polysaccharide assembling protein CapF C-terminal" evidence="2">
    <location>
        <begin position="17"/>
        <end position="135"/>
    </location>
</feature>
<dbReference type="PANTHER" id="PTHR21047">
    <property type="entry name" value="DTDP-6-DEOXY-D-GLUCOSE-3,5 EPIMERASE"/>
    <property type="match status" value="1"/>
</dbReference>
<dbReference type="GO" id="GO:0005829">
    <property type="term" value="C:cytosol"/>
    <property type="evidence" value="ECO:0007669"/>
    <property type="project" value="TreeGrafter"/>
</dbReference>
<comment type="caution">
    <text evidence="3">The sequence shown here is derived from an EMBL/GenBank/DDBJ whole genome shotgun (WGS) entry which is preliminary data.</text>
</comment>
<reference evidence="3" key="1">
    <citation type="journal article" date="2020" name="mSystems">
        <title>Genome- and Community-Level Interaction Insights into Carbon Utilization and Element Cycling Functions of Hydrothermarchaeota in Hydrothermal Sediment.</title>
        <authorList>
            <person name="Zhou Z."/>
            <person name="Liu Y."/>
            <person name="Xu W."/>
            <person name="Pan J."/>
            <person name="Luo Z.H."/>
            <person name="Li M."/>
        </authorList>
    </citation>
    <scope>NUCLEOTIDE SEQUENCE [LARGE SCALE GENOMIC DNA]</scope>
    <source>
        <strain evidence="3">SpSt-300</strain>
    </source>
</reference>
<dbReference type="SUPFAM" id="SSF51182">
    <property type="entry name" value="RmlC-like cupins"/>
    <property type="match status" value="1"/>
</dbReference>
<accession>A0A7C2I2Y6</accession>
<evidence type="ECO:0000256" key="1">
    <source>
        <dbReference type="PIRSR" id="PIRSR600888-3"/>
    </source>
</evidence>
<dbReference type="AlphaFoldDB" id="A0A7C2I2Y6"/>
<proteinExistence type="predicted"/>
<protein>
    <submittedName>
        <fullName evidence="3">dTDP-4-dehydrorhamnose 3,5-epimerase</fullName>
    </submittedName>
</protein>
<dbReference type="EMBL" id="DSMU01000218">
    <property type="protein sequence ID" value="HEL65716.1"/>
    <property type="molecule type" value="Genomic_DNA"/>
</dbReference>
<dbReference type="GO" id="GO:0008830">
    <property type="term" value="F:dTDP-4-dehydrorhamnose 3,5-epimerase activity"/>
    <property type="evidence" value="ECO:0007669"/>
    <property type="project" value="InterPro"/>
</dbReference>
<evidence type="ECO:0000313" key="3">
    <source>
        <dbReference type="EMBL" id="HEL65716.1"/>
    </source>
</evidence>
<dbReference type="GO" id="GO:0000271">
    <property type="term" value="P:polysaccharide biosynthetic process"/>
    <property type="evidence" value="ECO:0007669"/>
    <property type="project" value="TreeGrafter"/>
</dbReference>
<dbReference type="Gene3D" id="2.60.120.10">
    <property type="entry name" value="Jelly Rolls"/>
    <property type="match status" value="1"/>
</dbReference>
<dbReference type="InterPro" id="IPR014710">
    <property type="entry name" value="RmlC-like_jellyroll"/>
</dbReference>
<feature type="site" description="Participates in a stacking interaction with the thymidine ring of dTDP-4-oxo-6-deoxyglucose" evidence="1">
    <location>
        <position position="127"/>
    </location>
</feature>
<evidence type="ECO:0000259" key="2">
    <source>
        <dbReference type="Pfam" id="PF14667"/>
    </source>
</evidence>
<name>A0A7C2I2Y6_9THEO</name>
<sequence length="153" mass="17697">MELIDGVQVKKLRLIPDDRGFLMELLRRDWPEFDRFGQAYITACYPGTVKAWHYHKLQWDHFACVWGMAKVALYDPREDSPTKGKVNVFHIGLLNPVLIKIPPMVYHGFTSEGGKLALIVNFPTELYNYEQPDEYRLAYDDSSIPFSWGVKSG</sequence>
<dbReference type="Pfam" id="PF14667">
    <property type="entry name" value="Polysacc_synt_C"/>
    <property type="match status" value="1"/>
</dbReference>
<dbReference type="InterPro" id="IPR011051">
    <property type="entry name" value="RmlC_Cupin_sf"/>
</dbReference>
<gene>
    <name evidence="3" type="ORF">ENQ34_03425</name>
</gene>
<dbReference type="PANTHER" id="PTHR21047:SF2">
    <property type="entry name" value="THYMIDINE DIPHOSPHO-4-KETO-RHAMNOSE 3,5-EPIMERASE"/>
    <property type="match status" value="1"/>
</dbReference>